<dbReference type="Proteomes" id="UP000267096">
    <property type="component" value="Unassembled WGS sequence"/>
</dbReference>
<accession>A0A0M3KK66</accession>
<dbReference type="EMBL" id="UYRR01040589">
    <property type="protein sequence ID" value="VDK79433.1"/>
    <property type="molecule type" value="Genomic_DNA"/>
</dbReference>
<feature type="compositionally biased region" description="Low complexity" evidence="1">
    <location>
        <begin position="88"/>
        <end position="103"/>
    </location>
</feature>
<evidence type="ECO:0000256" key="1">
    <source>
        <dbReference type="SAM" id="MobiDB-lite"/>
    </source>
</evidence>
<sequence length="143" mass="16084">MELTFEYWPSVETKIGSDRDLVFSSTKPENKSRFKATSTTSDNGSKEDLLKEENDARQEFLAASPVGYEEKGSDERPVDESRAEKSSAESSSNTEDSSRSRTTGSAEDVGTLHCDQFAWFWRSSEPLKIALLTFKTFPFMLIC</sequence>
<keyword evidence="3" id="KW-1185">Reference proteome</keyword>
<organism evidence="4">
    <name type="scientific">Anisakis simplex</name>
    <name type="common">Herring worm</name>
    <dbReference type="NCBI Taxonomy" id="6269"/>
    <lineage>
        <taxon>Eukaryota</taxon>
        <taxon>Metazoa</taxon>
        <taxon>Ecdysozoa</taxon>
        <taxon>Nematoda</taxon>
        <taxon>Chromadorea</taxon>
        <taxon>Rhabditida</taxon>
        <taxon>Spirurina</taxon>
        <taxon>Ascaridomorpha</taxon>
        <taxon>Ascaridoidea</taxon>
        <taxon>Anisakidae</taxon>
        <taxon>Anisakis</taxon>
        <taxon>Anisakis simplex complex</taxon>
    </lineage>
</organism>
<evidence type="ECO:0000313" key="4">
    <source>
        <dbReference type="WBParaSite" id="ASIM_0002139501-mRNA-1"/>
    </source>
</evidence>
<feature type="compositionally biased region" description="Basic and acidic residues" evidence="1">
    <location>
        <begin position="44"/>
        <end position="58"/>
    </location>
</feature>
<gene>
    <name evidence="2" type="ORF">ASIM_LOCUS20765</name>
</gene>
<dbReference type="AlphaFoldDB" id="A0A0M3KK66"/>
<proteinExistence type="predicted"/>
<evidence type="ECO:0000313" key="2">
    <source>
        <dbReference type="EMBL" id="VDK79433.1"/>
    </source>
</evidence>
<feature type="compositionally biased region" description="Basic and acidic residues" evidence="1">
    <location>
        <begin position="68"/>
        <end position="87"/>
    </location>
</feature>
<reference evidence="4" key="1">
    <citation type="submission" date="2017-02" db="UniProtKB">
        <authorList>
            <consortium name="WormBaseParasite"/>
        </authorList>
    </citation>
    <scope>IDENTIFICATION</scope>
</reference>
<reference evidence="2 3" key="2">
    <citation type="submission" date="2018-11" db="EMBL/GenBank/DDBJ databases">
        <authorList>
            <consortium name="Pathogen Informatics"/>
        </authorList>
    </citation>
    <scope>NUCLEOTIDE SEQUENCE [LARGE SCALE GENOMIC DNA]</scope>
</reference>
<evidence type="ECO:0000313" key="3">
    <source>
        <dbReference type="Proteomes" id="UP000267096"/>
    </source>
</evidence>
<protein>
    <submittedName>
        <fullName evidence="2 4">Uncharacterized protein</fullName>
    </submittedName>
</protein>
<feature type="region of interest" description="Disordered" evidence="1">
    <location>
        <begin position="18"/>
        <end position="107"/>
    </location>
</feature>
<dbReference type="WBParaSite" id="ASIM_0002139501-mRNA-1">
    <property type="protein sequence ID" value="ASIM_0002139501-mRNA-1"/>
    <property type="gene ID" value="ASIM_0002139501"/>
</dbReference>
<name>A0A0M3KK66_ANISI</name>